<dbReference type="Gramene" id="GBG82442">
    <property type="protein sequence ID" value="GBG82442"/>
    <property type="gene ID" value="CBR_g34819"/>
</dbReference>
<accession>A0A388LJQ1</accession>
<feature type="domain" description="CCHC-type" evidence="3">
    <location>
        <begin position="164"/>
        <end position="178"/>
    </location>
</feature>
<dbReference type="AlphaFoldDB" id="A0A388LJQ1"/>
<dbReference type="InterPro" id="IPR001878">
    <property type="entry name" value="Znf_CCHC"/>
</dbReference>
<keyword evidence="5" id="KW-1185">Reference proteome</keyword>
<evidence type="ECO:0000313" key="4">
    <source>
        <dbReference type="EMBL" id="GBG82442.1"/>
    </source>
</evidence>
<keyword evidence="1" id="KW-0479">Metal-binding</keyword>
<dbReference type="EMBL" id="BFEA01000407">
    <property type="protein sequence ID" value="GBG82442.1"/>
    <property type="molecule type" value="Genomic_DNA"/>
</dbReference>
<dbReference type="Gene3D" id="3.30.70.270">
    <property type="match status" value="1"/>
</dbReference>
<protein>
    <recommendedName>
        <fullName evidence="3">CCHC-type domain-containing protein</fullName>
    </recommendedName>
</protein>
<keyword evidence="1" id="KW-0862">Zinc</keyword>
<dbReference type="PROSITE" id="PS50158">
    <property type="entry name" value="ZF_CCHC"/>
    <property type="match status" value="1"/>
</dbReference>
<dbReference type="SUPFAM" id="SSF57756">
    <property type="entry name" value="Retrovirus zinc finger-like domains"/>
    <property type="match status" value="1"/>
</dbReference>
<dbReference type="Pfam" id="PF00098">
    <property type="entry name" value="zf-CCHC"/>
    <property type="match status" value="1"/>
</dbReference>
<dbReference type="Proteomes" id="UP000265515">
    <property type="component" value="Unassembled WGS sequence"/>
</dbReference>
<gene>
    <name evidence="4" type="ORF">CBR_g34819</name>
</gene>
<dbReference type="InterPro" id="IPR036875">
    <property type="entry name" value="Znf_CCHC_sf"/>
</dbReference>
<evidence type="ECO:0000256" key="2">
    <source>
        <dbReference type="SAM" id="MobiDB-lite"/>
    </source>
</evidence>
<dbReference type="GO" id="GO:0008270">
    <property type="term" value="F:zinc ion binding"/>
    <property type="evidence" value="ECO:0007669"/>
    <property type="project" value="UniProtKB-KW"/>
</dbReference>
<keyword evidence="1" id="KW-0863">Zinc-finger</keyword>
<feature type="region of interest" description="Disordered" evidence="2">
    <location>
        <begin position="679"/>
        <end position="746"/>
    </location>
</feature>
<dbReference type="Gene3D" id="1.10.340.70">
    <property type="match status" value="1"/>
</dbReference>
<dbReference type="SMART" id="SM00343">
    <property type="entry name" value="ZnF_C2HC"/>
    <property type="match status" value="1"/>
</dbReference>
<dbReference type="InterPro" id="IPR043502">
    <property type="entry name" value="DNA/RNA_pol_sf"/>
</dbReference>
<comment type="caution">
    <text evidence="4">The sequence shown here is derived from an EMBL/GenBank/DDBJ whole genome shotgun (WGS) entry which is preliminary data.</text>
</comment>
<reference evidence="4 5" key="1">
    <citation type="journal article" date="2018" name="Cell">
        <title>The Chara Genome: Secondary Complexity and Implications for Plant Terrestrialization.</title>
        <authorList>
            <person name="Nishiyama T."/>
            <person name="Sakayama H."/>
            <person name="Vries J.D."/>
            <person name="Buschmann H."/>
            <person name="Saint-Marcoux D."/>
            <person name="Ullrich K.K."/>
            <person name="Haas F.B."/>
            <person name="Vanderstraeten L."/>
            <person name="Becker D."/>
            <person name="Lang D."/>
            <person name="Vosolsobe S."/>
            <person name="Rombauts S."/>
            <person name="Wilhelmsson P.K.I."/>
            <person name="Janitza P."/>
            <person name="Kern R."/>
            <person name="Heyl A."/>
            <person name="Rumpler F."/>
            <person name="Villalobos L.I.A.C."/>
            <person name="Clay J.M."/>
            <person name="Skokan R."/>
            <person name="Toyoda A."/>
            <person name="Suzuki Y."/>
            <person name="Kagoshima H."/>
            <person name="Schijlen E."/>
            <person name="Tajeshwar N."/>
            <person name="Catarino B."/>
            <person name="Hetherington A.J."/>
            <person name="Saltykova A."/>
            <person name="Bonnot C."/>
            <person name="Breuninger H."/>
            <person name="Symeonidi A."/>
            <person name="Radhakrishnan G.V."/>
            <person name="Van Nieuwerburgh F."/>
            <person name="Deforce D."/>
            <person name="Chang C."/>
            <person name="Karol K.G."/>
            <person name="Hedrich R."/>
            <person name="Ulvskov P."/>
            <person name="Glockner G."/>
            <person name="Delwiche C.F."/>
            <person name="Petrasek J."/>
            <person name="Van de Peer Y."/>
            <person name="Friml J."/>
            <person name="Beilby M."/>
            <person name="Dolan L."/>
            <person name="Kohara Y."/>
            <person name="Sugano S."/>
            <person name="Fujiyama A."/>
            <person name="Delaux P.-M."/>
            <person name="Quint M."/>
            <person name="TheiBen G."/>
            <person name="Hagemann M."/>
            <person name="Harholt J."/>
            <person name="Dunand C."/>
            <person name="Zachgo S."/>
            <person name="Langdale J."/>
            <person name="Maumus F."/>
            <person name="Straeten D.V.D."/>
            <person name="Gould S.B."/>
            <person name="Rensing S.A."/>
        </authorList>
    </citation>
    <scope>NUCLEOTIDE SEQUENCE [LARGE SCALE GENOMIC DNA]</scope>
    <source>
        <strain evidence="4 5">S276</strain>
    </source>
</reference>
<proteinExistence type="predicted"/>
<evidence type="ECO:0000256" key="1">
    <source>
        <dbReference type="PROSITE-ProRule" id="PRU00047"/>
    </source>
</evidence>
<evidence type="ECO:0000259" key="3">
    <source>
        <dbReference type="PROSITE" id="PS50158"/>
    </source>
</evidence>
<feature type="compositionally biased region" description="Acidic residues" evidence="2">
    <location>
        <begin position="680"/>
        <end position="703"/>
    </location>
</feature>
<dbReference type="SUPFAM" id="SSF56672">
    <property type="entry name" value="DNA/RNA polymerases"/>
    <property type="match status" value="1"/>
</dbReference>
<feature type="compositionally biased region" description="Basic and acidic residues" evidence="2">
    <location>
        <begin position="721"/>
        <end position="734"/>
    </location>
</feature>
<dbReference type="GO" id="GO:0003676">
    <property type="term" value="F:nucleic acid binding"/>
    <property type="evidence" value="ECO:0007669"/>
    <property type="project" value="InterPro"/>
</dbReference>
<dbReference type="InterPro" id="IPR043128">
    <property type="entry name" value="Rev_trsase/Diguanyl_cyclase"/>
</dbReference>
<dbReference type="Gene3D" id="4.10.60.10">
    <property type="entry name" value="Zinc finger, CCHC-type"/>
    <property type="match status" value="1"/>
</dbReference>
<sequence>MAAAKEMERKFAVNFLEGEDYSREGDSSELIRARAELAAPQNKFENMGFVSGHVTYMEQIAPKRPVPSEIPSVPVPVMSTPVRTAPPPPVETLVPSNESTAILELTKTLVSLIQESKKEQRVHNAWLEAMMRNMRPIAVRAPPIQQGLAPTPTLGGVASNLNVCYACHQPGHLARDCPHRPPQQRVGVVPMAAAPIANGPGRVRALMEEVEGGGSALATMEEAAELIPLDQYVSLGYPGLGMIGTIRPAQELKEVVEWRPSTREMESGGPTFVTGEIDVLNIVRALDHQIPLPIGHLLSISEQANEQMLHHCKANRKRFALARIPNREMNMTFQNFVNKTRLTQGMINFWVIVYMDDILVYSETYHGHAQHIEWTLGALRDAGFKIALFLSEISFLGDIVTRGGLRSDSRKVAADFTKEDRRRANERARDYRWIEGRLEKRKTDGSGIWMVVLHPFMRYDWVKTAHEETAAHFAVRITESAIDKNEWYWSNIRDDVKYIVANCQFARAPTLSYRVKENSAPLLSEEKWDKWWEDYIELAFCLLEIEFCWSEVAPFGEGPEHPEDNVELLIIQAWRTAEQGDLLGIVFRKVEEGNLTLITDELLVFLTQLVDDLPLDILSRSDKQPGTHVLSRTLEPHLVCSTCTKIDEDNCLYPSQALYLEIDITDLTFWDPIARRNAAQDEEIGEAEEEEEEEEPSGEEQDDPGYVSEREAELEYEGFEAEVRAAARERAQEQRKRKRQETAQGK</sequence>
<name>A0A388LJQ1_CHABU</name>
<evidence type="ECO:0000313" key="5">
    <source>
        <dbReference type="Proteomes" id="UP000265515"/>
    </source>
</evidence>
<organism evidence="4 5">
    <name type="scientific">Chara braunii</name>
    <name type="common">Braun's stonewort</name>
    <dbReference type="NCBI Taxonomy" id="69332"/>
    <lineage>
        <taxon>Eukaryota</taxon>
        <taxon>Viridiplantae</taxon>
        <taxon>Streptophyta</taxon>
        <taxon>Charophyceae</taxon>
        <taxon>Charales</taxon>
        <taxon>Characeae</taxon>
        <taxon>Chara</taxon>
    </lineage>
</organism>